<dbReference type="NCBIfam" id="TIGR01573">
    <property type="entry name" value="cas2"/>
    <property type="match status" value="1"/>
</dbReference>
<comment type="caution">
    <text evidence="9">Lacks conserved residue(s) required for the propagation of feature annotation.</text>
</comment>
<dbReference type="Pfam" id="PF09827">
    <property type="entry name" value="CRISPR_Cas2"/>
    <property type="match status" value="1"/>
</dbReference>
<keyword evidence="4" id="KW-0479">Metal-binding</keyword>
<organism evidence="10 11">
    <name type="scientific">Kiritimatiella glycovorans</name>
    <dbReference type="NCBI Taxonomy" id="1307763"/>
    <lineage>
        <taxon>Bacteria</taxon>
        <taxon>Pseudomonadati</taxon>
        <taxon>Kiritimatiellota</taxon>
        <taxon>Kiritimatiellia</taxon>
        <taxon>Kiritimatiellales</taxon>
        <taxon>Kiritimatiellaceae</taxon>
        <taxon>Kiritimatiella</taxon>
    </lineage>
</organism>
<evidence type="ECO:0000256" key="5">
    <source>
        <dbReference type="ARBA" id="ARBA00022759"/>
    </source>
</evidence>
<comment type="function">
    <text evidence="9">CRISPR (clustered regularly interspaced short palindromic repeat), is an adaptive immune system that provides protection against mobile genetic elements (viruses, transposable elements and conjugative plasmids). CRISPR clusters contain sequences complementary to antecedent mobile elements and target invading nucleic acids. CRISPR clusters are transcribed and processed into CRISPR RNA (crRNA). Functions as a ssRNA-specific endoribonuclease. Involved in the integration of spacer DNA into the CRISPR cassette.</text>
</comment>
<dbReference type="RefSeq" id="WP_074041457.1">
    <property type="nucleotide sequence ID" value="NZ_CP010904.1"/>
</dbReference>
<keyword evidence="7" id="KW-0460">Magnesium</keyword>
<keyword evidence="6 9" id="KW-0378">Hydrolase</keyword>
<accession>A0A0G3EFU7</accession>
<evidence type="ECO:0000256" key="7">
    <source>
        <dbReference type="ARBA" id="ARBA00022842"/>
    </source>
</evidence>
<keyword evidence="5 9" id="KW-0255">Endonuclease</keyword>
<evidence type="ECO:0000313" key="10">
    <source>
        <dbReference type="EMBL" id="AKJ65238.1"/>
    </source>
</evidence>
<reference evidence="10 11" key="2">
    <citation type="journal article" date="2016" name="ISME J.">
        <title>Characterization of the first cultured representative of Verrucomicrobia subdivision 5 indicates the proposal of a novel phylum.</title>
        <authorList>
            <person name="Spring S."/>
            <person name="Bunk B."/>
            <person name="Sproer C."/>
            <person name="Schumann P."/>
            <person name="Rohde M."/>
            <person name="Tindall B.J."/>
            <person name="Klenk H.P."/>
        </authorList>
    </citation>
    <scope>NUCLEOTIDE SEQUENCE [LARGE SCALE GENOMIC DNA]</scope>
    <source>
        <strain evidence="10 11">L21-Fru-AB</strain>
    </source>
</reference>
<evidence type="ECO:0000256" key="8">
    <source>
        <dbReference type="ARBA" id="ARBA00023118"/>
    </source>
</evidence>
<dbReference type="OrthoDB" id="9791737at2"/>
<dbReference type="Proteomes" id="UP000035268">
    <property type="component" value="Chromosome"/>
</dbReference>
<comment type="subunit">
    <text evidence="9">Homodimer, forms a heterotetramer with a Cas1 homodimer.</text>
</comment>
<sequence length="99" mass="11550">MIALFDLPVVTKRQRQKATRFRILLLKDGFCMLQYSVYARYCASEDVAKVHRKRISSHLPDEGQIRILSLTDKQFGKMEVYCGKKREKTEPAPAQLEFL</sequence>
<dbReference type="GO" id="GO:0043571">
    <property type="term" value="P:maintenance of CRISPR repeat elements"/>
    <property type="evidence" value="ECO:0007669"/>
    <property type="project" value="UniProtKB-UniRule"/>
</dbReference>
<reference evidence="11" key="1">
    <citation type="submission" date="2015-02" db="EMBL/GenBank/DDBJ databases">
        <title>Description and complete genome sequence of the first cultured representative of the subdivision 5 of the Verrucomicrobia phylum.</title>
        <authorList>
            <person name="Spring S."/>
            <person name="Bunk B."/>
            <person name="Sproer C."/>
            <person name="Klenk H.-P."/>
        </authorList>
    </citation>
    <scope>NUCLEOTIDE SEQUENCE [LARGE SCALE GENOMIC DNA]</scope>
    <source>
        <strain evidence="11">L21-Fru-AB</strain>
    </source>
</reference>
<dbReference type="GO" id="GO:0004521">
    <property type="term" value="F:RNA endonuclease activity"/>
    <property type="evidence" value="ECO:0007669"/>
    <property type="project" value="InterPro"/>
</dbReference>
<comment type="cofactor">
    <cofactor evidence="1">
        <name>Mg(2+)</name>
        <dbReference type="ChEBI" id="CHEBI:18420"/>
    </cofactor>
</comment>
<name>A0A0G3EFU7_9BACT</name>
<dbReference type="InterPro" id="IPR019199">
    <property type="entry name" value="Virulence_VapD/CRISPR_Cas2"/>
</dbReference>
<proteinExistence type="inferred from homology"/>
<dbReference type="AlphaFoldDB" id="A0A0G3EFU7"/>
<dbReference type="EC" id="3.1.-.-" evidence="9"/>
<dbReference type="STRING" id="1307763.L21SP4_02004"/>
<evidence type="ECO:0000256" key="6">
    <source>
        <dbReference type="ARBA" id="ARBA00022801"/>
    </source>
</evidence>
<protein>
    <recommendedName>
        <fullName evidence="9">CRISPR-associated endoribonuclease Cas2</fullName>
        <ecNumber evidence="9">3.1.-.-</ecNumber>
    </recommendedName>
</protein>
<gene>
    <name evidence="9 10" type="primary">cas2</name>
    <name evidence="10" type="ORF">L21SP4_02004</name>
</gene>
<evidence type="ECO:0000256" key="2">
    <source>
        <dbReference type="ARBA" id="ARBA00009959"/>
    </source>
</evidence>
<comment type="similarity">
    <text evidence="2 9">Belongs to the CRISPR-associated endoribonuclease Cas2 protein family.</text>
</comment>
<dbReference type="KEGG" id="vbl:L21SP4_02004"/>
<evidence type="ECO:0000256" key="9">
    <source>
        <dbReference type="HAMAP-Rule" id="MF_01471"/>
    </source>
</evidence>
<dbReference type="GO" id="GO:0016787">
    <property type="term" value="F:hydrolase activity"/>
    <property type="evidence" value="ECO:0007669"/>
    <property type="project" value="UniProtKB-KW"/>
</dbReference>
<dbReference type="GO" id="GO:0046872">
    <property type="term" value="F:metal ion binding"/>
    <property type="evidence" value="ECO:0007669"/>
    <property type="project" value="UniProtKB-KW"/>
</dbReference>
<evidence type="ECO:0000256" key="4">
    <source>
        <dbReference type="ARBA" id="ARBA00022723"/>
    </source>
</evidence>
<keyword evidence="11" id="KW-1185">Reference proteome</keyword>
<keyword evidence="3 9" id="KW-0540">Nuclease</keyword>
<evidence type="ECO:0000256" key="3">
    <source>
        <dbReference type="ARBA" id="ARBA00022722"/>
    </source>
</evidence>
<keyword evidence="8 9" id="KW-0051">Antiviral defense</keyword>
<dbReference type="GO" id="GO:0051607">
    <property type="term" value="P:defense response to virus"/>
    <property type="evidence" value="ECO:0007669"/>
    <property type="project" value="UniProtKB-UniRule"/>
</dbReference>
<dbReference type="EMBL" id="CP010904">
    <property type="protein sequence ID" value="AKJ65238.1"/>
    <property type="molecule type" value="Genomic_DNA"/>
</dbReference>
<dbReference type="InterPro" id="IPR021127">
    <property type="entry name" value="CRISPR_associated_Cas2"/>
</dbReference>
<evidence type="ECO:0000256" key="1">
    <source>
        <dbReference type="ARBA" id="ARBA00001946"/>
    </source>
</evidence>
<dbReference type="HAMAP" id="MF_01471">
    <property type="entry name" value="Cas2"/>
    <property type="match status" value="1"/>
</dbReference>
<evidence type="ECO:0000313" key="11">
    <source>
        <dbReference type="Proteomes" id="UP000035268"/>
    </source>
</evidence>
<dbReference type="SUPFAM" id="SSF143430">
    <property type="entry name" value="TTP0101/SSO1404-like"/>
    <property type="match status" value="1"/>
</dbReference>